<dbReference type="InterPro" id="IPR006135">
    <property type="entry name" value="T3SS_substrate_exporter"/>
</dbReference>
<dbReference type="RefSeq" id="WP_111399495.1">
    <property type="nucleotide sequence ID" value="NZ_QKYU01000021.1"/>
</dbReference>
<reference evidence="4 5" key="1">
    <citation type="submission" date="2018-06" db="EMBL/GenBank/DDBJ databases">
        <title>Genomic Encyclopedia of Archaeal and Bacterial Type Strains, Phase II (KMG-II): from individual species to whole genera.</title>
        <authorList>
            <person name="Goeker M."/>
        </authorList>
    </citation>
    <scope>NUCLEOTIDE SEQUENCE [LARGE SCALE GENOMIC DNA]</scope>
    <source>
        <strain evidence="4 5">DSM 24525</strain>
    </source>
</reference>
<feature type="transmembrane region" description="Helical" evidence="3">
    <location>
        <begin position="33"/>
        <end position="53"/>
    </location>
</feature>
<evidence type="ECO:0000256" key="1">
    <source>
        <dbReference type="ARBA" id="ARBA00010690"/>
    </source>
</evidence>
<dbReference type="OrthoDB" id="9807950at2"/>
<dbReference type="Proteomes" id="UP000249688">
    <property type="component" value="Unassembled WGS sequence"/>
</dbReference>
<organism evidence="4 5">
    <name type="scientific">Humitalea rosea</name>
    <dbReference type="NCBI Taxonomy" id="990373"/>
    <lineage>
        <taxon>Bacteria</taxon>
        <taxon>Pseudomonadati</taxon>
        <taxon>Pseudomonadota</taxon>
        <taxon>Alphaproteobacteria</taxon>
        <taxon>Acetobacterales</taxon>
        <taxon>Roseomonadaceae</taxon>
        <taxon>Humitalea</taxon>
    </lineage>
</organism>
<dbReference type="SUPFAM" id="SSF160544">
    <property type="entry name" value="EscU C-terminal domain-like"/>
    <property type="match status" value="1"/>
</dbReference>
<protein>
    <submittedName>
        <fullName evidence="4">Flagellar biosynthetic protein FlhB</fullName>
    </submittedName>
</protein>
<keyword evidence="4" id="KW-0966">Cell projection</keyword>
<keyword evidence="3" id="KW-1133">Transmembrane helix</keyword>
<dbReference type="Pfam" id="PF01312">
    <property type="entry name" value="Bac_export_2"/>
    <property type="match status" value="1"/>
</dbReference>
<dbReference type="InterPro" id="IPR029025">
    <property type="entry name" value="T3SS_substrate_exporter_C"/>
</dbReference>
<evidence type="ECO:0000256" key="2">
    <source>
        <dbReference type="SAM" id="MobiDB-lite"/>
    </source>
</evidence>
<feature type="transmembrane region" description="Helical" evidence="3">
    <location>
        <begin position="141"/>
        <end position="159"/>
    </location>
</feature>
<gene>
    <name evidence="4" type="ORF">C8P66_12119</name>
</gene>
<feature type="region of interest" description="Disordered" evidence="2">
    <location>
        <begin position="1"/>
        <end position="22"/>
    </location>
</feature>
<evidence type="ECO:0000313" key="5">
    <source>
        <dbReference type="Proteomes" id="UP000249688"/>
    </source>
</evidence>
<feature type="transmembrane region" description="Helical" evidence="3">
    <location>
        <begin position="187"/>
        <end position="208"/>
    </location>
</feature>
<keyword evidence="3" id="KW-0472">Membrane</keyword>
<dbReference type="GO" id="GO:0009306">
    <property type="term" value="P:protein secretion"/>
    <property type="evidence" value="ECO:0007669"/>
    <property type="project" value="InterPro"/>
</dbReference>
<feature type="transmembrane region" description="Helical" evidence="3">
    <location>
        <begin position="80"/>
        <end position="105"/>
    </location>
</feature>
<dbReference type="EMBL" id="QKYU01000021">
    <property type="protein sequence ID" value="PZW41312.1"/>
    <property type="molecule type" value="Genomic_DNA"/>
</dbReference>
<accession>A0A2W7I775</accession>
<dbReference type="GO" id="GO:0005886">
    <property type="term" value="C:plasma membrane"/>
    <property type="evidence" value="ECO:0007669"/>
    <property type="project" value="TreeGrafter"/>
</dbReference>
<dbReference type="PANTHER" id="PTHR30531">
    <property type="entry name" value="FLAGELLAR BIOSYNTHETIC PROTEIN FLHB"/>
    <property type="match status" value="1"/>
</dbReference>
<proteinExistence type="inferred from homology"/>
<keyword evidence="4" id="KW-0969">Cilium</keyword>
<dbReference type="PANTHER" id="PTHR30531:SF12">
    <property type="entry name" value="FLAGELLAR BIOSYNTHETIC PROTEIN FLHB"/>
    <property type="match status" value="1"/>
</dbReference>
<comment type="similarity">
    <text evidence="1">Belongs to the type III secretion exporter family.</text>
</comment>
<feature type="region of interest" description="Disordered" evidence="2">
    <location>
        <begin position="218"/>
        <end position="237"/>
    </location>
</feature>
<dbReference type="Gene3D" id="3.40.1690.10">
    <property type="entry name" value="secretion proteins EscU"/>
    <property type="match status" value="1"/>
</dbReference>
<evidence type="ECO:0000313" key="4">
    <source>
        <dbReference type="EMBL" id="PZW41312.1"/>
    </source>
</evidence>
<name>A0A2W7I775_9PROT</name>
<dbReference type="PRINTS" id="PR00950">
    <property type="entry name" value="TYPE3IMSPROT"/>
</dbReference>
<keyword evidence="4" id="KW-0282">Flagellum</keyword>
<dbReference type="AlphaFoldDB" id="A0A2W7I775"/>
<feature type="compositionally biased region" description="Basic and acidic residues" evidence="2">
    <location>
        <begin position="218"/>
        <end position="234"/>
    </location>
</feature>
<keyword evidence="5" id="KW-1185">Reference proteome</keyword>
<keyword evidence="3" id="KW-0812">Transmembrane</keyword>
<sequence>MAEGEGADKTEAPSQRRLDRAQEEGQVALSKEAVGFLGLLFGAIAAATVLPGLGQDLLKGLRGILARSHELGWQQALPELAWLAFLAVAPIAGLASLGAVAATLAQTGGVVSARNMVPSLGKLSPLAGLGRILGPNGALELLRTVLKLAVVGGALWYVAGDSAPLRAAMQLGAGALLGLVGDLAVRLVAAALVVLAAIAVLDVVLVRLRHVNKLRMSRQDLKEESRESDGDPMVKGRQKAIRMQKARQRMMTAVPRASVVITNPTHYAVALAYDPGEGAAPRVVAKGADAVAARIREIAKEAGVPLVANPPLARALFRIELDQEIPAEHYQAVAEIIAFVMRARGGGAAG</sequence>
<evidence type="ECO:0000256" key="3">
    <source>
        <dbReference type="SAM" id="Phobius"/>
    </source>
</evidence>
<comment type="caution">
    <text evidence="4">The sequence shown here is derived from an EMBL/GenBank/DDBJ whole genome shotgun (WGS) entry which is preliminary data.</text>
</comment>